<evidence type="ECO:0000256" key="3">
    <source>
        <dbReference type="SAM" id="Phobius"/>
    </source>
</evidence>
<dbReference type="OrthoDB" id="427280at2759"/>
<reference evidence="5 6" key="1">
    <citation type="journal article" date="2014" name="Genome Biol. Evol.">
        <title>The secreted proteins of Achlya hypogyna and Thraustotheca clavata identify the ancestral oomycete secretome and reveal gene acquisitions by horizontal gene transfer.</title>
        <authorList>
            <person name="Misner I."/>
            <person name="Blouin N."/>
            <person name="Leonard G."/>
            <person name="Richards T.A."/>
            <person name="Lane C.E."/>
        </authorList>
    </citation>
    <scope>NUCLEOTIDE SEQUENCE [LARGE SCALE GENOMIC DNA]</scope>
    <source>
        <strain evidence="5 6">ATCC 34112</strain>
    </source>
</reference>
<keyword evidence="3" id="KW-0472">Membrane</keyword>
<dbReference type="InterPro" id="IPR036249">
    <property type="entry name" value="Thioredoxin-like_sf"/>
</dbReference>
<name>A0A1V9Y8T2_9STRA</name>
<dbReference type="EMBL" id="JNBS01004832">
    <property type="protein sequence ID" value="OQR82142.1"/>
    <property type="molecule type" value="Genomic_DNA"/>
</dbReference>
<keyword evidence="6" id="KW-1185">Reference proteome</keyword>
<feature type="non-terminal residue" evidence="5">
    <location>
        <position position="1"/>
    </location>
</feature>
<organism evidence="5 6">
    <name type="scientific">Thraustotheca clavata</name>
    <dbReference type="NCBI Taxonomy" id="74557"/>
    <lineage>
        <taxon>Eukaryota</taxon>
        <taxon>Sar</taxon>
        <taxon>Stramenopiles</taxon>
        <taxon>Oomycota</taxon>
        <taxon>Saprolegniomycetes</taxon>
        <taxon>Saprolegniales</taxon>
        <taxon>Achlyaceae</taxon>
        <taxon>Thraustotheca</taxon>
    </lineage>
</organism>
<dbReference type="PANTHER" id="PTHR45672">
    <property type="entry name" value="PROTEIN DISULFIDE-ISOMERASE C17H9.14C-RELATED"/>
    <property type="match status" value="1"/>
</dbReference>
<proteinExistence type="inferred from homology"/>
<feature type="domain" description="Thioredoxin" evidence="4">
    <location>
        <begin position="199"/>
        <end position="345"/>
    </location>
</feature>
<keyword evidence="3" id="KW-1133">Transmembrane helix</keyword>
<keyword evidence="2" id="KW-0732">Signal</keyword>
<dbReference type="Pfam" id="PF00085">
    <property type="entry name" value="Thioredoxin"/>
    <property type="match status" value="2"/>
</dbReference>
<comment type="similarity">
    <text evidence="1">Belongs to the protein disulfide isomerase family.</text>
</comment>
<evidence type="ECO:0000259" key="4">
    <source>
        <dbReference type="PROSITE" id="PS51352"/>
    </source>
</evidence>
<dbReference type="PANTHER" id="PTHR45672:SF3">
    <property type="entry name" value="THIOREDOXIN DOMAIN-CONTAINING PROTEIN 5"/>
    <property type="match status" value="1"/>
</dbReference>
<keyword evidence="3" id="KW-0812">Transmembrane</keyword>
<dbReference type="PROSITE" id="PS00194">
    <property type="entry name" value="THIOREDOXIN_1"/>
    <property type="match status" value="1"/>
</dbReference>
<evidence type="ECO:0000313" key="6">
    <source>
        <dbReference type="Proteomes" id="UP000243217"/>
    </source>
</evidence>
<sequence length="398" mass="43752">GAMLQTALDLKGKVNVGRVDAYVNTKLGTRFGVTGYPWLVLLHQGRLYEFDGIRDPKLMTAFALEDFATKESREIPSPLGEEVDSSLESSEIPLNVIKLTTPDLKKLDKAFVMIHAPWCGHCNKLLPTFGKAATQLLGQVTFGSIDGTDPDNKPIMTAFDIKSYPTILMLHDNSYTPYEGDRALNSLVSFASSGYLDAKDNTQPMPTITAISSTASKGTKNEDTVEMAKNVHVVEWTTDMFDTAMQTPAKSSSELFLVEFYAQWCGPCRAFSSLYEEIAGELKKSSDIVVARIDGALEEELRTRMNILNYPTILLVDKTNGQMYKFSSKERTKEAIMAFVNNGYKEVKGSPVPPPTSSTLSIILAAIIIGGIGWSIGHFKNGKKKSKSVPKKPKKKIA</sequence>
<dbReference type="STRING" id="74557.A0A1V9Y8T2"/>
<evidence type="ECO:0000256" key="1">
    <source>
        <dbReference type="ARBA" id="ARBA00006347"/>
    </source>
</evidence>
<protein>
    <submittedName>
        <fullName evidence="5">Thioredoxin domain containing 5-like</fullName>
    </submittedName>
</protein>
<dbReference type="SUPFAM" id="SSF52833">
    <property type="entry name" value="Thioredoxin-like"/>
    <property type="match status" value="3"/>
</dbReference>
<dbReference type="InterPro" id="IPR013766">
    <property type="entry name" value="Thioredoxin_domain"/>
</dbReference>
<comment type="caution">
    <text evidence="5">The sequence shown here is derived from an EMBL/GenBank/DDBJ whole genome shotgun (WGS) entry which is preliminary data.</text>
</comment>
<feature type="transmembrane region" description="Helical" evidence="3">
    <location>
        <begin position="358"/>
        <end position="377"/>
    </location>
</feature>
<feature type="domain" description="Thioredoxin" evidence="4">
    <location>
        <begin position="69"/>
        <end position="196"/>
    </location>
</feature>
<dbReference type="AlphaFoldDB" id="A0A1V9Y8T2"/>
<gene>
    <name evidence="5" type="ORF">THRCLA_11100</name>
</gene>
<dbReference type="InterPro" id="IPR051063">
    <property type="entry name" value="PDI"/>
</dbReference>
<dbReference type="CDD" id="cd02961">
    <property type="entry name" value="PDI_a_family"/>
    <property type="match status" value="3"/>
</dbReference>
<dbReference type="GO" id="GO:0006457">
    <property type="term" value="P:protein folding"/>
    <property type="evidence" value="ECO:0007669"/>
    <property type="project" value="TreeGrafter"/>
</dbReference>
<evidence type="ECO:0000256" key="2">
    <source>
        <dbReference type="ARBA" id="ARBA00022729"/>
    </source>
</evidence>
<dbReference type="PROSITE" id="PS51352">
    <property type="entry name" value="THIOREDOXIN_2"/>
    <property type="match status" value="2"/>
</dbReference>
<dbReference type="GO" id="GO:0003756">
    <property type="term" value="F:protein disulfide isomerase activity"/>
    <property type="evidence" value="ECO:0007669"/>
    <property type="project" value="TreeGrafter"/>
</dbReference>
<dbReference type="InterPro" id="IPR017937">
    <property type="entry name" value="Thioredoxin_CS"/>
</dbReference>
<dbReference type="Gene3D" id="3.40.30.10">
    <property type="entry name" value="Glutaredoxin"/>
    <property type="match status" value="3"/>
</dbReference>
<dbReference type="Proteomes" id="UP000243217">
    <property type="component" value="Unassembled WGS sequence"/>
</dbReference>
<evidence type="ECO:0000313" key="5">
    <source>
        <dbReference type="EMBL" id="OQR82142.1"/>
    </source>
</evidence>
<dbReference type="GO" id="GO:0005783">
    <property type="term" value="C:endoplasmic reticulum"/>
    <property type="evidence" value="ECO:0007669"/>
    <property type="project" value="TreeGrafter"/>
</dbReference>
<accession>A0A1V9Y8T2</accession>